<protein>
    <submittedName>
        <fullName evidence="2">Uncharacterized protein</fullName>
    </submittedName>
</protein>
<accession>A0AAD5X1C1</accession>
<comment type="caution">
    <text evidence="2">The sequence shown here is derived from an EMBL/GenBank/DDBJ whole genome shotgun (WGS) entry which is preliminary data.</text>
</comment>
<dbReference type="Proteomes" id="UP001212841">
    <property type="component" value="Unassembled WGS sequence"/>
</dbReference>
<name>A0AAD5X1C1_9FUNG</name>
<evidence type="ECO:0000313" key="2">
    <source>
        <dbReference type="EMBL" id="KAJ3049981.1"/>
    </source>
</evidence>
<dbReference type="AlphaFoldDB" id="A0AAD5X1C1"/>
<dbReference type="EMBL" id="JADGJD010000568">
    <property type="protein sequence ID" value="KAJ3049981.1"/>
    <property type="molecule type" value="Genomic_DNA"/>
</dbReference>
<keyword evidence="3" id="KW-1185">Reference proteome</keyword>
<evidence type="ECO:0000313" key="3">
    <source>
        <dbReference type="Proteomes" id="UP001212841"/>
    </source>
</evidence>
<sequence length="175" mass="18204">MKLFTVVTAFAALSVSSIASPVLTGTSGLIGNLLGDTVSAIVSLGIPTQLTSKLTKGNCNVIFTSLNAYQNLLNAVSDPNKIDDFIRQRVKSIPPGGAGCQDVTQSGLIGVDSEVGVPNAGAIVFLGSGTLTLYKEPCSVKRDKVVEYYPNGVRLVVPIATDTRSVQIQCSKGSD</sequence>
<gene>
    <name evidence="2" type="ORF">HK097_009024</name>
</gene>
<keyword evidence="1" id="KW-0732">Signal</keyword>
<organism evidence="2 3">
    <name type="scientific">Rhizophlyctis rosea</name>
    <dbReference type="NCBI Taxonomy" id="64517"/>
    <lineage>
        <taxon>Eukaryota</taxon>
        <taxon>Fungi</taxon>
        <taxon>Fungi incertae sedis</taxon>
        <taxon>Chytridiomycota</taxon>
        <taxon>Chytridiomycota incertae sedis</taxon>
        <taxon>Chytridiomycetes</taxon>
        <taxon>Rhizophlyctidales</taxon>
        <taxon>Rhizophlyctidaceae</taxon>
        <taxon>Rhizophlyctis</taxon>
    </lineage>
</organism>
<feature type="chain" id="PRO_5042046934" evidence="1">
    <location>
        <begin position="20"/>
        <end position="175"/>
    </location>
</feature>
<feature type="signal peptide" evidence="1">
    <location>
        <begin position="1"/>
        <end position="19"/>
    </location>
</feature>
<proteinExistence type="predicted"/>
<reference evidence="2" key="1">
    <citation type="submission" date="2020-05" db="EMBL/GenBank/DDBJ databases">
        <title>Phylogenomic resolution of chytrid fungi.</title>
        <authorList>
            <person name="Stajich J.E."/>
            <person name="Amses K."/>
            <person name="Simmons R."/>
            <person name="Seto K."/>
            <person name="Myers J."/>
            <person name="Bonds A."/>
            <person name="Quandt C.A."/>
            <person name="Barry K."/>
            <person name="Liu P."/>
            <person name="Grigoriev I."/>
            <person name="Longcore J.E."/>
            <person name="James T.Y."/>
        </authorList>
    </citation>
    <scope>NUCLEOTIDE SEQUENCE</scope>
    <source>
        <strain evidence="2">JEL0318</strain>
    </source>
</reference>
<evidence type="ECO:0000256" key="1">
    <source>
        <dbReference type="SAM" id="SignalP"/>
    </source>
</evidence>